<dbReference type="PANTHER" id="PTHR47478:SF1">
    <property type="entry name" value="PYRIMIDINE 5'-NUCLEOTIDASE YJJG"/>
    <property type="match status" value="1"/>
</dbReference>
<dbReference type="InterPro" id="IPR011951">
    <property type="entry name" value="HAD-SF_hydro_IA_YjjG/PynA"/>
</dbReference>
<dbReference type="AlphaFoldDB" id="A0A3F3GZ99"/>
<protein>
    <submittedName>
        <fullName evidence="1">Haloacid dehalogenase</fullName>
    </submittedName>
</protein>
<dbReference type="EMBL" id="DF968079">
    <property type="protein sequence ID" value="GAP03864.1"/>
    <property type="molecule type" value="Genomic_DNA"/>
</dbReference>
<dbReference type="SFLD" id="SFLDG01129">
    <property type="entry name" value="C1.5:_HAD__Beta-PGM__Phosphata"/>
    <property type="match status" value="1"/>
</dbReference>
<dbReference type="Gene3D" id="1.10.150.240">
    <property type="entry name" value="Putative phosphatase, domain 2"/>
    <property type="match status" value="1"/>
</dbReference>
<evidence type="ECO:0000313" key="1">
    <source>
        <dbReference type="EMBL" id="GAP03864.1"/>
    </source>
</evidence>
<dbReference type="Proteomes" id="UP000064514">
    <property type="component" value="Unassembled WGS sequence"/>
</dbReference>
<dbReference type="InterPro" id="IPR023214">
    <property type="entry name" value="HAD_sf"/>
</dbReference>
<dbReference type="GO" id="GO:0008253">
    <property type="term" value="F:5'-nucleotidase activity"/>
    <property type="evidence" value="ECO:0007669"/>
    <property type="project" value="InterPro"/>
</dbReference>
<reference evidence="1" key="1">
    <citation type="journal article" date="2015" name="BMC Genomics">
        <title>Comparative genomics of Fructobacillus spp. and Leuconostoc spp. reveals niche-specific evolution of Fructobacillus spp.</title>
        <authorList>
            <person name="Endo A."/>
            <person name="Tanizawa Y."/>
            <person name="Tanaka N."/>
            <person name="Maeno S."/>
            <person name="Kumar H."/>
            <person name="Shiwa Y."/>
            <person name="Okada S."/>
            <person name="Yoshikawa H."/>
            <person name="Dicks L."/>
            <person name="Nakagawa J."/>
            <person name="Arita M."/>
        </authorList>
    </citation>
    <scope>NUCLEOTIDE SEQUENCE [LARGE SCALE GENOMIC DNA]</scope>
    <source>
        <strain evidence="1">F214-1</strain>
    </source>
</reference>
<dbReference type="InterPro" id="IPR052550">
    <property type="entry name" value="Pyrimidine_5'-ntase_YjjG"/>
</dbReference>
<dbReference type="NCBIfam" id="TIGR02254">
    <property type="entry name" value="YjjG_YfnB"/>
    <property type="match status" value="1"/>
</dbReference>
<dbReference type="InterPro" id="IPR023198">
    <property type="entry name" value="PGP-like_dom2"/>
</dbReference>
<dbReference type="Gene3D" id="3.40.50.1000">
    <property type="entry name" value="HAD superfamily/HAD-like"/>
    <property type="match status" value="1"/>
</dbReference>
<dbReference type="SFLD" id="SFLDS00003">
    <property type="entry name" value="Haloacid_Dehalogenase"/>
    <property type="match status" value="1"/>
</dbReference>
<name>A0A3F3GZ99_9LACO</name>
<dbReference type="InterPro" id="IPR006439">
    <property type="entry name" value="HAD-SF_hydro_IA"/>
</dbReference>
<gene>
    <name evidence="1" type="ORF">FTRO_0020310</name>
</gene>
<dbReference type="NCBIfam" id="TIGR01549">
    <property type="entry name" value="HAD-SF-IA-v1"/>
    <property type="match status" value="1"/>
</dbReference>
<dbReference type="RefSeq" id="WP_059393355.1">
    <property type="nucleotide sequence ID" value="NZ_DF968079.1"/>
</dbReference>
<dbReference type="STRING" id="709323.GCA_001047135_00409"/>
<proteinExistence type="predicted"/>
<organism evidence="1">
    <name type="scientific">Fructobacillus tropaeoli</name>
    <dbReference type="NCBI Taxonomy" id="709323"/>
    <lineage>
        <taxon>Bacteria</taxon>
        <taxon>Bacillati</taxon>
        <taxon>Bacillota</taxon>
        <taxon>Bacilli</taxon>
        <taxon>Lactobacillales</taxon>
        <taxon>Lactobacillaceae</taxon>
        <taxon>Fructobacillus</taxon>
    </lineage>
</organism>
<sequence>MTYEYLIFDLDDTLLDFTGGEVAAIRQLFSNELGLTGTDLDHALKIYQEINHHLWQQYEFKEIARQQIFEERFKKTLEALGIDYDADRLEQEYATLRDHNYRMLPYATEILQHLQDQYTIIAGTNGQDATQRLRLKETGLDQYFDQIFTSEMIGASKPDAAFFDRIFQDNPQMTKENTVMIGDGLTSDILGGQNYQLDTIWINPNHKDNPAEIKPTQVVEDLPTLEALLQ</sequence>
<dbReference type="SUPFAM" id="SSF56784">
    <property type="entry name" value="HAD-like"/>
    <property type="match status" value="1"/>
</dbReference>
<dbReference type="PANTHER" id="PTHR47478">
    <property type="match status" value="1"/>
</dbReference>
<accession>A0A3F3GZ99</accession>
<dbReference type="Pfam" id="PF00702">
    <property type="entry name" value="Hydrolase"/>
    <property type="match status" value="1"/>
</dbReference>
<dbReference type="InterPro" id="IPR036412">
    <property type="entry name" value="HAD-like_sf"/>
</dbReference>